<dbReference type="Proteomes" id="UP000198589">
    <property type="component" value="Unassembled WGS sequence"/>
</dbReference>
<dbReference type="CDD" id="cd10918">
    <property type="entry name" value="CE4_NodB_like_5s_6s"/>
    <property type="match status" value="1"/>
</dbReference>
<dbReference type="PANTHER" id="PTHR34216:SF3">
    <property type="entry name" value="POLY-BETA-1,6-N-ACETYL-D-GLUCOSAMINE N-DEACETYLASE"/>
    <property type="match status" value="1"/>
</dbReference>
<dbReference type="InterPro" id="IPR011330">
    <property type="entry name" value="Glyco_hydro/deAcase_b/a-brl"/>
</dbReference>
<dbReference type="STRING" id="1798228.SAMN05216574_115104"/>
<dbReference type="PANTHER" id="PTHR34216">
    <property type="match status" value="1"/>
</dbReference>
<evidence type="ECO:0000256" key="2">
    <source>
        <dbReference type="ARBA" id="ARBA00022729"/>
    </source>
</evidence>
<sequence>MSALLATGNRRAAVPPAVPVLLYHAITDTPGRQIAPYSVSPAVFAEHLSLLVGAGFRCVPFGALMSGRGGPDGWRGDERIAVITFDDGYADFATAALPALQARGLPSTLYVTTGWLAGSPVREPGPEDRMLAWGQLPELVEAGVELGAHSHSHPQLDTLGGGALRDELSTPRRLLEDALGRPVTTFAYPHGYHGPRVRRLTEEAGYASAAGVRNAVSRPGEHPFSVSRLMVTRDLTPARFSAWLEGRDGRRSTHREAPATTGWRAYRRARAVVRRRPGSDYR</sequence>
<name>A0A1I2JB21_9ACTN</name>
<dbReference type="GO" id="GO:0005576">
    <property type="term" value="C:extracellular region"/>
    <property type="evidence" value="ECO:0007669"/>
    <property type="project" value="UniProtKB-SubCell"/>
</dbReference>
<dbReference type="EMBL" id="FOND01000015">
    <property type="protein sequence ID" value="SFF51180.1"/>
    <property type="molecule type" value="Genomic_DNA"/>
</dbReference>
<dbReference type="OrthoDB" id="9782872at2"/>
<dbReference type="GO" id="GO:0005975">
    <property type="term" value="P:carbohydrate metabolic process"/>
    <property type="evidence" value="ECO:0007669"/>
    <property type="project" value="InterPro"/>
</dbReference>
<organism evidence="4 5">
    <name type="scientific">Blastococcus tunisiensis</name>
    <dbReference type="NCBI Taxonomy" id="1798228"/>
    <lineage>
        <taxon>Bacteria</taxon>
        <taxon>Bacillati</taxon>
        <taxon>Actinomycetota</taxon>
        <taxon>Actinomycetes</taxon>
        <taxon>Geodermatophilales</taxon>
        <taxon>Geodermatophilaceae</taxon>
        <taxon>Blastococcus</taxon>
    </lineage>
</organism>
<dbReference type="PROSITE" id="PS51677">
    <property type="entry name" value="NODB"/>
    <property type="match status" value="1"/>
</dbReference>
<dbReference type="InterPro" id="IPR002509">
    <property type="entry name" value="NODB_dom"/>
</dbReference>
<evidence type="ECO:0000313" key="5">
    <source>
        <dbReference type="Proteomes" id="UP000198589"/>
    </source>
</evidence>
<dbReference type="InterPro" id="IPR051398">
    <property type="entry name" value="Polysacch_Deacetylase"/>
</dbReference>
<dbReference type="Pfam" id="PF01522">
    <property type="entry name" value="Polysacc_deac_1"/>
    <property type="match status" value="1"/>
</dbReference>
<gene>
    <name evidence="4" type="ORF">SAMN05216574_115104</name>
</gene>
<dbReference type="AlphaFoldDB" id="A0A1I2JB21"/>
<feature type="domain" description="NodB homology" evidence="3">
    <location>
        <begin position="79"/>
        <end position="282"/>
    </location>
</feature>
<dbReference type="GO" id="GO:0016810">
    <property type="term" value="F:hydrolase activity, acting on carbon-nitrogen (but not peptide) bonds"/>
    <property type="evidence" value="ECO:0007669"/>
    <property type="project" value="InterPro"/>
</dbReference>
<dbReference type="SUPFAM" id="SSF88713">
    <property type="entry name" value="Glycoside hydrolase/deacetylase"/>
    <property type="match status" value="1"/>
</dbReference>
<dbReference type="Gene3D" id="3.20.20.370">
    <property type="entry name" value="Glycoside hydrolase/deacetylase"/>
    <property type="match status" value="1"/>
</dbReference>
<keyword evidence="5" id="KW-1185">Reference proteome</keyword>
<comment type="subcellular location">
    <subcellularLocation>
        <location evidence="1">Secreted</location>
    </subcellularLocation>
</comment>
<keyword evidence="2" id="KW-0732">Signal</keyword>
<protein>
    <submittedName>
        <fullName evidence="4">Polysaccharide deacetylase</fullName>
    </submittedName>
</protein>
<evidence type="ECO:0000256" key="1">
    <source>
        <dbReference type="ARBA" id="ARBA00004613"/>
    </source>
</evidence>
<reference evidence="5" key="1">
    <citation type="submission" date="2016-10" db="EMBL/GenBank/DDBJ databases">
        <authorList>
            <person name="Varghese N."/>
            <person name="Submissions S."/>
        </authorList>
    </citation>
    <scope>NUCLEOTIDE SEQUENCE [LARGE SCALE GENOMIC DNA]</scope>
    <source>
        <strain evidence="5">DSM 46838</strain>
    </source>
</reference>
<proteinExistence type="predicted"/>
<accession>A0A1I2JB21</accession>
<dbReference type="RefSeq" id="WP_092201767.1">
    <property type="nucleotide sequence ID" value="NZ_FOND01000015.1"/>
</dbReference>
<evidence type="ECO:0000259" key="3">
    <source>
        <dbReference type="PROSITE" id="PS51677"/>
    </source>
</evidence>
<evidence type="ECO:0000313" key="4">
    <source>
        <dbReference type="EMBL" id="SFF51180.1"/>
    </source>
</evidence>